<organism evidence="3 4">
    <name type="scientific">Crotalaria pallida</name>
    <name type="common">Smooth rattlebox</name>
    <name type="synonym">Crotalaria striata</name>
    <dbReference type="NCBI Taxonomy" id="3830"/>
    <lineage>
        <taxon>Eukaryota</taxon>
        <taxon>Viridiplantae</taxon>
        <taxon>Streptophyta</taxon>
        <taxon>Embryophyta</taxon>
        <taxon>Tracheophyta</taxon>
        <taxon>Spermatophyta</taxon>
        <taxon>Magnoliopsida</taxon>
        <taxon>eudicotyledons</taxon>
        <taxon>Gunneridae</taxon>
        <taxon>Pentapetalae</taxon>
        <taxon>rosids</taxon>
        <taxon>fabids</taxon>
        <taxon>Fabales</taxon>
        <taxon>Fabaceae</taxon>
        <taxon>Papilionoideae</taxon>
        <taxon>50 kb inversion clade</taxon>
        <taxon>genistoids sensu lato</taxon>
        <taxon>core genistoids</taxon>
        <taxon>Crotalarieae</taxon>
        <taxon>Crotalaria</taxon>
    </lineage>
</organism>
<name>A0AAN9FDX4_CROPI</name>
<protein>
    <recommendedName>
        <fullName evidence="2">Heparan-alpha-glucosaminide N-acetyltransferase catalytic domain-containing protein</fullName>
    </recommendedName>
</protein>
<keyword evidence="1" id="KW-0812">Transmembrane</keyword>
<evidence type="ECO:0000259" key="2">
    <source>
        <dbReference type="Pfam" id="PF07786"/>
    </source>
</evidence>
<dbReference type="InterPro" id="IPR012429">
    <property type="entry name" value="HGSNAT_cat"/>
</dbReference>
<gene>
    <name evidence="3" type="ORF">RIF29_22867</name>
</gene>
<feature type="domain" description="Heparan-alpha-glucosaminide N-acetyltransferase catalytic" evidence="2">
    <location>
        <begin position="61"/>
        <end position="185"/>
    </location>
</feature>
<keyword evidence="1" id="KW-0472">Membrane</keyword>
<feature type="transmembrane region" description="Helical" evidence="1">
    <location>
        <begin position="348"/>
        <end position="369"/>
    </location>
</feature>
<dbReference type="Pfam" id="PF07786">
    <property type="entry name" value="HGSNAT_cat"/>
    <property type="match status" value="1"/>
</dbReference>
<feature type="transmembrane region" description="Helical" evidence="1">
    <location>
        <begin position="417"/>
        <end position="437"/>
    </location>
</feature>
<keyword evidence="4" id="KW-1185">Reference proteome</keyword>
<accession>A0AAN9FDX4</accession>
<feature type="transmembrane region" description="Helical" evidence="1">
    <location>
        <begin position="375"/>
        <end position="397"/>
    </location>
</feature>
<feature type="transmembrane region" description="Helical" evidence="1">
    <location>
        <begin position="315"/>
        <end position="336"/>
    </location>
</feature>
<feature type="transmembrane region" description="Helical" evidence="1">
    <location>
        <begin position="171"/>
        <end position="189"/>
    </location>
</feature>
<evidence type="ECO:0000256" key="1">
    <source>
        <dbReference type="SAM" id="Phobius"/>
    </source>
</evidence>
<comment type="caution">
    <text evidence="3">The sequence shown here is derived from an EMBL/GenBank/DDBJ whole genome shotgun (WGS) entry which is preliminary data.</text>
</comment>
<evidence type="ECO:0000313" key="3">
    <source>
        <dbReference type="EMBL" id="KAK7270018.1"/>
    </source>
</evidence>
<reference evidence="3 4" key="1">
    <citation type="submission" date="2024-01" db="EMBL/GenBank/DDBJ databases">
        <title>The genomes of 5 underutilized Papilionoideae crops provide insights into root nodulation and disease resistanc.</title>
        <authorList>
            <person name="Yuan L."/>
        </authorList>
    </citation>
    <scope>NUCLEOTIDE SEQUENCE [LARGE SCALE GENOMIC DNA]</scope>
    <source>
        <strain evidence="3">ZHUSHIDOU_FW_LH</strain>
        <tissue evidence="3">Leaf</tissue>
    </source>
</reference>
<proteinExistence type="predicted"/>
<keyword evidence="1" id="KW-1133">Transmembrane helix</keyword>
<sequence length="452" mass="50239">MKSLELSMGSHGYELIKNCNEDKSKEEAKVHPYTRNKDIEMALESSDHRNATVPATNGGRRVVSLDVFRGLTVALMILVDDVGGIIPEINHSPWNGLTLADYVMPFFLFIVGVSLALTYKKLSSRGVATKKVTLRALKLLALGLFLQGGFFHGVNDLTYGVDIKHIRWMGVLQRIAVAYLLTALCEIWLKSDDTVNSGSSLLRKYRYQGAVALFLTGIYLCLLYGLYVPDWEYQIPIEPSSASKIYSVKCGVRADTGPACNAVGMIDRRILGIKHLYRRPIYSRTHECSIHSPDYGPLPSGAPAWCQAPFDPEGLLSSTMAIVTCLVGLHYGHVIVHFKDHIVRIIHWLIPTFCLVIFGLALDLFGMHINKALYTVSYTCVTAGAAGMLFVGIYFMVDVCRYSRITIVMEWIGMHALMIYILAACNILPIILQGFYVGNPRNNILKLIGIGR</sequence>
<dbReference type="EMBL" id="JAYWIO010000004">
    <property type="protein sequence ID" value="KAK7270018.1"/>
    <property type="molecule type" value="Genomic_DNA"/>
</dbReference>
<feature type="transmembrane region" description="Helical" evidence="1">
    <location>
        <begin position="132"/>
        <end position="151"/>
    </location>
</feature>
<feature type="transmembrane region" description="Helical" evidence="1">
    <location>
        <begin position="210"/>
        <end position="227"/>
    </location>
</feature>
<feature type="transmembrane region" description="Helical" evidence="1">
    <location>
        <begin position="102"/>
        <end position="120"/>
    </location>
</feature>
<dbReference type="Proteomes" id="UP001372338">
    <property type="component" value="Unassembled WGS sequence"/>
</dbReference>
<dbReference type="PANTHER" id="PTHR31061">
    <property type="entry name" value="LD22376P"/>
    <property type="match status" value="1"/>
</dbReference>
<evidence type="ECO:0000313" key="4">
    <source>
        <dbReference type="Proteomes" id="UP001372338"/>
    </source>
</evidence>
<dbReference type="PANTHER" id="PTHR31061:SF24">
    <property type="entry name" value="LD22376P"/>
    <property type="match status" value="1"/>
</dbReference>
<dbReference type="AlphaFoldDB" id="A0AAN9FDX4"/>